<organism evidence="9 10">
    <name type="scientific">Anopheles albimanus</name>
    <name type="common">New world malaria mosquito</name>
    <dbReference type="NCBI Taxonomy" id="7167"/>
    <lineage>
        <taxon>Eukaryota</taxon>
        <taxon>Metazoa</taxon>
        <taxon>Ecdysozoa</taxon>
        <taxon>Arthropoda</taxon>
        <taxon>Hexapoda</taxon>
        <taxon>Insecta</taxon>
        <taxon>Pterygota</taxon>
        <taxon>Neoptera</taxon>
        <taxon>Endopterygota</taxon>
        <taxon>Diptera</taxon>
        <taxon>Nematocera</taxon>
        <taxon>Culicoidea</taxon>
        <taxon>Culicidae</taxon>
        <taxon>Anophelinae</taxon>
        <taxon>Anopheles</taxon>
    </lineage>
</organism>
<dbReference type="CDD" id="cd05380">
    <property type="entry name" value="CAP_euk"/>
    <property type="match status" value="1"/>
</dbReference>
<reference evidence="9 10" key="1">
    <citation type="journal article" date="2017" name="G3 (Bethesda)">
        <title>The Physical Genome Mapping of Anopheles albimanus Corrected Scaffold Misassemblies and Identified Interarm Rearrangements in Genus Anopheles.</title>
        <authorList>
            <person name="Artemov G.N."/>
            <person name="Peery A.N."/>
            <person name="Jiang X."/>
            <person name="Tu Z."/>
            <person name="Stegniy V.N."/>
            <person name="Sharakhova M.V."/>
            <person name="Sharakhov I.V."/>
        </authorList>
    </citation>
    <scope>NUCLEOTIDE SEQUENCE [LARGE SCALE GENOMIC DNA]</scope>
    <source>
        <strain evidence="9 10">ALBI9_A</strain>
    </source>
</reference>
<dbReference type="FunFam" id="3.40.33.10:FF:000007">
    <property type="entry name" value="Venom allergen"/>
    <property type="match status" value="1"/>
</dbReference>
<keyword evidence="3" id="KW-0964">Secreted</keyword>
<reference evidence="9" key="2">
    <citation type="submission" date="2022-08" db="UniProtKB">
        <authorList>
            <consortium name="EnsemblMetazoa"/>
        </authorList>
    </citation>
    <scope>IDENTIFICATION</scope>
    <source>
        <strain evidence="9">STECLA/ALBI9_A</strain>
    </source>
</reference>
<dbReference type="InterPro" id="IPR034763">
    <property type="entry name" value="P14a_insect"/>
</dbReference>
<evidence type="ECO:0000256" key="3">
    <source>
        <dbReference type="ARBA" id="ARBA00022525"/>
    </source>
</evidence>
<dbReference type="InterPro" id="IPR014044">
    <property type="entry name" value="CAP_dom"/>
</dbReference>
<dbReference type="InterPro" id="IPR035940">
    <property type="entry name" value="CAP_sf"/>
</dbReference>
<evidence type="ECO:0000259" key="8">
    <source>
        <dbReference type="SMART" id="SM00198"/>
    </source>
</evidence>
<dbReference type="PRINTS" id="PR00837">
    <property type="entry name" value="V5TPXLIKE"/>
</dbReference>
<evidence type="ECO:0000256" key="5">
    <source>
        <dbReference type="ARBA" id="ARBA00023180"/>
    </source>
</evidence>
<evidence type="ECO:0000256" key="7">
    <source>
        <dbReference type="SAM" id="SignalP"/>
    </source>
</evidence>
<evidence type="ECO:0000313" key="9">
    <source>
        <dbReference type="EnsemblMetazoa" id="AALB016541-PA"/>
    </source>
</evidence>
<feature type="chain" id="PRO_5036490716" description="Venom allergen-1" evidence="7">
    <location>
        <begin position="24"/>
        <end position="263"/>
    </location>
</feature>
<dbReference type="AlphaFoldDB" id="A0A8W7K6V1"/>
<feature type="signal peptide" evidence="7">
    <location>
        <begin position="1"/>
        <end position="23"/>
    </location>
</feature>
<dbReference type="Pfam" id="PF00188">
    <property type="entry name" value="CAP"/>
    <property type="match status" value="1"/>
</dbReference>
<dbReference type="InterPro" id="IPR001283">
    <property type="entry name" value="CRISP-related"/>
</dbReference>
<name>A0A8W7K6V1_ANOAL</name>
<evidence type="ECO:0000256" key="6">
    <source>
        <dbReference type="ARBA" id="ARBA00068306"/>
    </source>
</evidence>
<accession>A0A8W7K6V1</accession>
<keyword evidence="10" id="KW-1185">Reference proteome</keyword>
<evidence type="ECO:0000256" key="2">
    <source>
        <dbReference type="ARBA" id="ARBA00009923"/>
    </source>
</evidence>
<evidence type="ECO:0000256" key="4">
    <source>
        <dbReference type="ARBA" id="ARBA00022729"/>
    </source>
</evidence>
<dbReference type="PIRSF" id="PIRSF038921">
    <property type="entry name" value="P14a"/>
    <property type="match status" value="1"/>
</dbReference>
<dbReference type="SUPFAM" id="SSF55797">
    <property type="entry name" value="PR-1-like"/>
    <property type="match status" value="1"/>
</dbReference>
<feature type="domain" description="SCP" evidence="8">
    <location>
        <begin position="66"/>
        <end position="225"/>
    </location>
</feature>
<sequence length="263" mass="29426">MATWITGTVAFLLFALLQGSALGYDYCSTSDCHRQGEHVGCRPPATSGGPTCKGMTGARKVRISPELQQFILDEHNKNRSRLALGQVSPYRKAQKMPTLVWDPELASLADANARSCNYGHDRCRSTQQFPYAGQNIAITKFYGYKFTDKELVTRFVSGWWSEYLDARPQHITEYPSSYSGKPIGHFTQIASDRTTKVGCSMWYWKDGQFDVYYFVCNYSVTNIIKKSVYLAGDRTGAQCKKGLNSKFPGLCNAGEVPRTLNDA</sequence>
<protein>
    <recommendedName>
        <fullName evidence="6">Venom allergen-1</fullName>
    </recommendedName>
</protein>
<dbReference type="SMART" id="SM00198">
    <property type="entry name" value="SCP"/>
    <property type="match status" value="1"/>
</dbReference>
<comment type="subcellular location">
    <subcellularLocation>
        <location evidence="1">Secreted</location>
    </subcellularLocation>
</comment>
<dbReference type="PANTHER" id="PTHR10334">
    <property type="entry name" value="CYSTEINE-RICH SECRETORY PROTEIN-RELATED"/>
    <property type="match status" value="1"/>
</dbReference>
<evidence type="ECO:0000313" key="10">
    <source>
        <dbReference type="Proteomes" id="UP000069272"/>
    </source>
</evidence>
<comment type="similarity">
    <text evidence="2">Belongs to the CRISP family.</text>
</comment>
<keyword evidence="5" id="KW-0325">Glycoprotein</keyword>
<dbReference type="GO" id="GO:0005576">
    <property type="term" value="C:extracellular region"/>
    <property type="evidence" value="ECO:0007669"/>
    <property type="project" value="UniProtKB-SubCell"/>
</dbReference>
<keyword evidence="4 7" id="KW-0732">Signal</keyword>
<dbReference type="Proteomes" id="UP000069272">
    <property type="component" value="Chromosome 3L"/>
</dbReference>
<evidence type="ECO:0000256" key="1">
    <source>
        <dbReference type="ARBA" id="ARBA00004613"/>
    </source>
</evidence>
<proteinExistence type="inferred from homology"/>
<dbReference type="Gene3D" id="3.40.33.10">
    <property type="entry name" value="CAP"/>
    <property type="match status" value="1"/>
</dbReference>
<dbReference type="EnsemblMetazoa" id="AALB016541-RA">
    <property type="protein sequence ID" value="AALB016541-PA"/>
    <property type="gene ID" value="AALB016541"/>
</dbReference>